<dbReference type="Proteomes" id="UP000299102">
    <property type="component" value="Unassembled WGS sequence"/>
</dbReference>
<organism evidence="1 2">
    <name type="scientific">Eumeta variegata</name>
    <name type="common">Bagworm moth</name>
    <name type="synonym">Eumeta japonica</name>
    <dbReference type="NCBI Taxonomy" id="151549"/>
    <lineage>
        <taxon>Eukaryota</taxon>
        <taxon>Metazoa</taxon>
        <taxon>Ecdysozoa</taxon>
        <taxon>Arthropoda</taxon>
        <taxon>Hexapoda</taxon>
        <taxon>Insecta</taxon>
        <taxon>Pterygota</taxon>
        <taxon>Neoptera</taxon>
        <taxon>Endopterygota</taxon>
        <taxon>Lepidoptera</taxon>
        <taxon>Glossata</taxon>
        <taxon>Ditrysia</taxon>
        <taxon>Tineoidea</taxon>
        <taxon>Psychidae</taxon>
        <taxon>Oiketicinae</taxon>
        <taxon>Eumeta</taxon>
    </lineage>
</organism>
<dbReference type="AlphaFoldDB" id="A0A4C1TZ79"/>
<evidence type="ECO:0000313" key="1">
    <source>
        <dbReference type="EMBL" id="GBP19238.1"/>
    </source>
</evidence>
<keyword evidence="2" id="KW-1185">Reference proteome</keyword>
<gene>
    <name evidence="1" type="ORF">EVAR_79837_1</name>
</gene>
<evidence type="ECO:0000313" key="2">
    <source>
        <dbReference type="Proteomes" id="UP000299102"/>
    </source>
</evidence>
<sequence length="132" mass="14911">MIGFQGLVMQSEIRHRNEYPSCFMLVVYGDTTSIFTMYTSRMVSRSSGSPTLSPSSLHYRIHPSIIPPSQQPAPLTTDTQFLPERPATEITRPLAPRRALGGGRRHIQFYLIKAVMGGTRRARAHRYNDTAF</sequence>
<proteinExistence type="predicted"/>
<accession>A0A4C1TZ79</accession>
<comment type="caution">
    <text evidence="1">The sequence shown here is derived from an EMBL/GenBank/DDBJ whole genome shotgun (WGS) entry which is preliminary data.</text>
</comment>
<reference evidence="1 2" key="1">
    <citation type="journal article" date="2019" name="Commun. Biol.">
        <title>The bagworm genome reveals a unique fibroin gene that provides high tensile strength.</title>
        <authorList>
            <person name="Kono N."/>
            <person name="Nakamura H."/>
            <person name="Ohtoshi R."/>
            <person name="Tomita M."/>
            <person name="Numata K."/>
            <person name="Arakawa K."/>
        </authorList>
    </citation>
    <scope>NUCLEOTIDE SEQUENCE [LARGE SCALE GENOMIC DNA]</scope>
</reference>
<dbReference type="EMBL" id="BGZK01000106">
    <property type="protein sequence ID" value="GBP19238.1"/>
    <property type="molecule type" value="Genomic_DNA"/>
</dbReference>
<protein>
    <submittedName>
        <fullName evidence="1">Uncharacterized protein</fullName>
    </submittedName>
</protein>
<name>A0A4C1TZ79_EUMVA</name>